<name>A0ABR1DG47_NECAM</name>
<evidence type="ECO:0000313" key="1">
    <source>
        <dbReference type="EMBL" id="KAK6749260.1"/>
    </source>
</evidence>
<reference evidence="1 2" key="1">
    <citation type="submission" date="2023-08" db="EMBL/GenBank/DDBJ databases">
        <title>A Necator americanus chromosomal reference genome.</title>
        <authorList>
            <person name="Ilik V."/>
            <person name="Petrzelkova K.J."/>
            <person name="Pardy F."/>
            <person name="Fuh T."/>
            <person name="Niatou-Singa F.S."/>
            <person name="Gouil Q."/>
            <person name="Baker L."/>
            <person name="Ritchie M.E."/>
            <person name="Jex A.R."/>
            <person name="Gazzola D."/>
            <person name="Li H."/>
            <person name="Toshio Fujiwara R."/>
            <person name="Zhan B."/>
            <person name="Aroian R.V."/>
            <person name="Pafco B."/>
            <person name="Schwarz E.M."/>
        </authorList>
    </citation>
    <scope>NUCLEOTIDE SEQUENCE [LARGE SCALE GENOMIC DNA]</scope>
    <source>
        <strain evidence="1 2">Aroian</strain>
        <tissue evidence="1">Whole animal</tissue>
    </source>
</reference>
<evidence type="ECO:0008006" key="3">
    <source>
        <dbReference type="Google" id="ProtNLM"/>
    </source>
</evidence>
<comment type="caution">
    <text evidence="1">The sequence shown here is derived from an EMBL/GenBank/DDBJ whole genome shotgun (WGS) entry which is preliminary data.</text>
</comment>
<organism evidence="1 2">
    <name type="scientific">Necator americanus</name>
    <name type="common">Human hookworm</name>
    <dbReference type="NCBI Taxonomy" id="51031"/>
    <lineage>
        <taxon>Eukaryota</taxon>
        <taxon>Metazoa</taxon>
        <taxon>Ecdysozoa</taxon>
        <taxon>Nematoda</taxon>
        <taxon>Chromadorea</taxon>
        <taxon>Rhabditida</taxon>
        <taxon>Rhabditina</taxon>
        <taxon>Rhabditomorpha</taxon>
        <taxon>Strongyloidea</taxon>
        <taxon>Ancylostomatidae</taxon>
        <taxon>Bunostominae</taxon>
        <taxon>Necator</taxon>
    </lineage>
</organism>
<keyword evidence="2" id="KW-1185">Reference proteome</keyword>
<protein>
    <recommendedName>
        <fullName evidence="3">Reverse transcriptase domain-containing protein</fullName>
    </recommendedName>
</protein>
<dbReference type="EMBL" id="JAVFWL010000004">
    <property type="protein sequence ID" value="KAK6749260.1"/>
    <property type="molecule type" value="Genomic_DNA"/>
</dbReference>
<sequence>MKTVTASPDCCLLMKKNHRWTWESPNGTARAEIEHILTNRRWCLYDVAVTPSFSKCSDHRLLRAKMRLCHMMEKNICYQRRNTKSCSRRGKKEVVFCDCVLEDSLSKGDWHIEEDPNVDYDLLLRRLTLDGAQPQEQAGFRQWFSCLDHTQTVSRGIEVFREYRLPLALTLVDYGNAFDSVQRNAILPALVDQENKTANKQKEGTVHEERLLRGRRNLRAPKLLKLRCMLYVVCFGRSMNMEDDSKEEVNRRMRAAWAAFAHTSGKLRTN</sequence>
<accession>A0ABR1DG47</accession>
<proteinExistence type="predicted"/>
<gene>
    <name evidence="1" type="primary">Necator_chrIV.g14999</name>
    <name evidence="1" type="ORF">RB195_001704</name>
</gene>
<dbReference type="Proteomes" id="UP001303046">
    <property type="component" value="Unassembled WGS sequence"/>
</dbReference>
<evidence type="ECO:0000313" key="2">
    <source>
        <dbReference type="Proteomes" id="UP001303046"/>
    </source>
</evidence>